<dbReference type="EMBL" id="PUIO01000087">
    <property type="protein sequence ID" value="PQP14526.1"/>
    <property type="molecule type" value="Genomic_DNA"/>
</dbReference>
<comment type="caution">
    <text evidence="1">The sequence shown here is derived from an EMBL/GenBank/DDBJ whole genome shotgun (WGS) entry which is preliminary data.</text>
</comment>
<gene>
    <name evidence="1" type="ORF">C5613_40635</name>
</gene>
<dbReference type="AlphaFoldDB" id="A0A2S8IIC5"/>
<dbReference type="Proteomes" id="UP000239290">
    <property type="component" value="Unassembled WGS sequence"/>
</dbReference>
<accession>A0A2S8IIC5</accession>
<organism evidence="1 2">
    <name type="scientific">Rhodococcus opacus</name>
    <name type="common">Nocardia opaca</name>
    <dbReference type="NCBI Taxonomy" id="37919"/>
    <lineage>
        <taxon>Bacteria</taxon>
        <taxon>Bacillati</taxon>
        <taxon>Actinomycetota</taxon>
        <taxon>Actinomycetes</taxon>
        <taxon>Mycobacteriales</taxon>
        <taxon>Nocardiaceae</taxon>
        <taxon>Rhodococcus</taxon>
    </lineage>
</organism>
<sequence length="137" mass="14803">MTVTVPDPAALPAEKAFKYVKASDSITSTPLTAKARKDRYAKAVSEVAIRSVHEIFEADRDGIIATISMELGTRAIDPGTGHDTTITLVQLATDRDTFTRLDLSRVEARATLDHLRAGVSKNPHDLVPVAHTRGVRG</sequence>
<protein>
    <submittedName>
        <fullName evidence="1">Uncharacterized protein</fullName>
    </submittedName>
</protein>
<evidence type="ECO:0000313" key="1">
    <source>
        <dbReference type="EMBL" id="PQP14526.1"/>
    </source>
</evidence>
<evidence type="ECO:0000313" key="2">
    <source>
        <dbReference type="Proteomes" id="UP000239290"/>
    </source>
</evidence>
<proteinExistence type="predicted"/>
<reference evidence="2" key="1">
    <citation type="submission" date="2018-02" db="EMBL/GenBank/DDBJ databases">
        <title>Draft genome sequencing of Rhodococcus opacus KU647198.</title>
        <authorList>
            <person name="Zheng B.-X."/>
        </authorList>
    </citation>
    <scope>NUCLEOTIDE SEQUENCE [LARGE SCALE GENOMIC DNA]</scope>
    <source>
        <strain evidence="2">04-OD7</strain>
    </source>
</reference>
<name>A0A2S8IIC5_RHOOP</name>